<evidence type="ECO:0000256" key="1">
    <source>
        <dbReference type="ARBA" id="ARBA00001974"/>
    </source>
</evidence>
<gene>
    <name evidence="8" type="ORF">KDW95_00950</name>
</gene>
<dbReference type="RefSeq" id="WP_255854348.1">
    <property type="nucleotide sequence ID" value="NZ_CP073347.1"/>
</dbReference>
<dbReference type="Pfam" id="PF02771">
    <property type="entry name" value="Acyl-CoA_dh_N"/>
    <property type="match status" value="1"/>
</dbReference>
<accession>A0ABY5HIT6</accession>
<dbReference type="Gene3D" id="1.10.540.10">
    <property type="entry name" value="Acyl-CoA dehydrogenase/oxidase, N-terminal domain"/>
    <property type="match status" value="1"/>
</dbReference>
<name>A0ABY5HIT6_9GAMM</name>
<dbReference type="SUPFAM" id="SSF56645">
    <property type="entry name" value="Acyl-CoA dehydrogenase NM domain-like"/>
    <property type="match status" value="1"/>
</dbReference>
<evidence type="ECO:0000259" key="6">
    <source>
        <dbReference type="Pfam" id="PF00441"/>
    </source>
</evidence>
<dbReference type="InterPro" id="IPR037069">
    <property type="entry name" value="AcylCoA_DH/ox_N_sf"/>
</dbReference>
<feature type="domain" description="Acyl-CoA dehydrogenase/oxidase N-terminal" evidence="7">
    <location>
        <begin position="6"/>
        <end position="119"/>
    </location>
</feature>
<evidence type="ECO:0000259" key="7">
    <source>
        <dbReference type="Pfam" id="PF02771"/>
    </source>
</evidence>
<dbReference type="InterPro" id="IPR009075">
    <property type="entry name" value="AcylCo_DH/oxidase_C"/>
</dbReference>
<keyword evidence="4" id="KW-0274">FAD</keyword>
<dbReference type="InterPro" id="IPR046373">
    <property type="entry name" value="Acyl-CoA_Oxase/DH_mid-dom_sf"/>
</dbReference>
<evidence type="ECO:0000256" key="3">
    <source>
        <dbReference type="ARBA" id="ARBA00022630"/>
    </source>
</evidence>
<organism evidence="8 9">
    <name type="scientific">Marinobacterium rhizophilum</name>
    <dbReference type="NCBI Taxonomy" id="420402"/>
    <lineage>
        <taxon>Bacteria</taxon>
        <taxon>Pseudomonadati</taxon>
        <taxon>Pseudomonadota</taxon>
        <taxon>Gammaproteobacteria</taxon>
        <taxon>Oceanospirillales</taxon>
        <taxon>Oceanospirillaceae</taxon>
        <taxon>Marinobacterium</taxon>
    </lineage>
</organism>
<comment type="similarity">
    <text evidence="2">Belongs to the acyl-CoA dehydrogenase family.</text>
</comment>
<evidence type="ECO:0000256" key="5">
    <source>
        <dbReference type="ARBA" id="ARBA00023002"/>
    </source>
</evidence>
<dbReference type="Gene3D" id="1.20.140.10">
    <property type="entry name" value="Butyryl-CoA Dehydrogenase, subunit A, domain 3"/>
    <property type="match status" value="1"/>
</dbReference>
<comment type="cofactor">
    <cofactor evidence="1">
        <name>FAD</name>
        <dbReference type="ChEBI" id="CHEBI:57692"/>
    </cofactor>
</comment>
<dbReference type="InterPro" id="IPR013786">
    <property type="entry name" value="AcylCoA_DH/ox_N"/>
</dbReference>
<dbReference type="PANTHER" id="PTHR43884">
    <property type="entry name" value="ACYL-COA DEHYDROGENASE"/>
    <property type="match status" value="1"/>
</dbReference>
<evidence type="ECO:0000256" key="2">
    <source>
        <dbReference type="ARBA" id="ARBA00009347"/>
    </source>
</evidence>
<proteinExistence type="inferred from homology"/>
<dbReference type="Gene3D" id="2.40.110.10">
    <property type="entry name" value="Butyryl-CoA Dehydrogenase, subunit A, domain 2"/>
    <property type="match status" value="2"/>
</dbReference>
<dbReference type="EMBL" id="CP073347">
    <property type="protein sequence ID" value="UTW12285.1"/>
    <property type="molecule type" value="Genomic_DNA"/>
</dbReference>
<protein>
    <submittedName>
        <fullName evidence="8">Acyl-CoA dehydrogenase family protein</fullName>
    </submittedName>
</protein>
<dbReference type="Pfam" id="PF00441">
    <property type="entry name" value="Acyl-CoA_dh_1"/>
    <property type="match status" value="1"/>
</dbReference>
<dbReference type="SUPFAM" id="SSF47203">
    <property type="entry name" value="Acyl-CoA dehydrogenase C-terminal domain-like"/>
    <property type="match status" value="1"/>
</dbReference>
<keyword evidence="5" id="KW-0560">Oxidoreductase</keyword>
<evidence type="ECO:0000313" key="9">
    <source>
        <dbReference type="Proteomes" id="UP001058461"/>
    </source>
</evidence>
<dbReference type="CDD" id="cd00567">
    <property type="entry name" value="ACAD"/>
    <property type="match status" value="1"/>
</dbReference>
<dbReference type="PANTHER" id="PTHR43884:SF20">
    <property type="entry name" value="ACYL-COA DEHYDROGENASE FADE28"/>
    <property type="match status" value="1"/>
</dbReference>
<evidence type="ECO:0000313" key="8">
    <source>
        <dbReference type="EMBL" id="UTW12285.1"/>
    </source>
</evidence>
<keyword evidence="9" id="KW-1185">Reference proteome</keyword>
<evidence type="ECO:0000256" key="4">
    <source>
        <dbReference type="ARBA" id="ARBA00022827"/>
    </source>
</evidence>
<keyword evidence="3" id="KW-0285">Flavoprotein</keyword>
<feature type="domain" description="Acyl-CoA dehydrogenase/oxidase C-terminal" evidence="6">
    <location>
        <begin position="237"/>
        <end position="381"/>
    </location>
</feature>
<dbReference type="InterPro" id="IPR036250">
    <property type="entry name" value="AcylCo_DH-like_C"/>
</dbReference>
<sequence>MSLIYNEEQRMLLDTAQEFFAERSPVAALRALRDRGDEQGFDSTLWRDMAELGWTAIPFPESLGGLEFGYKGMGAVFESAGRYLSASPLLSSIVLCGSVLEQGGSEAQQSEWLAALIDGSKRLALAVDEGPRHEPEQIGLCARCTDNGFELNGDKVMVVDGLGADGWIVAARTEESAASAAVEASATGKEGISLFIVPAGTAGVNLSRQALIDSRNTARLSFSQVQLSPQQLIGELDQGTQVLEAALDRGRACIAAELQGACEQLFQMTLDYLRTRVQFDTFIGSFQALQHRAAWAHVELELARSSLMAALDAIDSQDEQAAQLVSLAKWKVGQMADRISNEAVQLHGGIGVTDELDVGLYFKRIRVLQALLGDSDYHLSRASQVQAAA</sequence>
<reference evidence="8" key="1">
    <citation type="submission" date="2021-04" db="EMBL/GenBank/DDBJ databases">
        <title>Oceanospirillales bacteria with DddD are important DMSP degraders in coastal seawater.</title>
        <authorList>
            <person name="Liu J."/>
        </authorList>
    </citation>
    <scope>NUCLEOTIDE SEQUENCE</scope>
    <source>
        <strain evidence="8">D13-1</strain>
    </source>
</reference>
<dbReference type="Proteomes" id="UP001058461">
    <property type="component" value="Chromosome"/>
</dbReference>
<dbReference type="InterPro" id="IPR009100">
    <property type="entry name" value="AcylCoA_DH/oxidase_NM_dom_sf"/>
</dbReference>